<organism evidence="1 2">
    <name type="scientific">Micromonospora andamanensis</name>
    <dbReference type="NCBI Taxonomy" id="1287068"/>
    <lineage>
        <taxon>Bacteria</taxon>
        <taxon>Bacillati</taxon>
        <taxon>Actinomycetota</taxon>
        <taxon>Actinomycetes</taxon>
        <taxon>Micromonosporales</taxon>
        <taxon>Micromonosporaceae</taxon>
        <taxon>Micromonospora</taxon>
    </lineage>
</organism>
<name>A0ABQ4HS28_9ACTN</name>
<keyword evidence="2" id="KW-1185">Reference proteome</keyword>
<gene>
    <name evidence="1" type="ORF">Van01_16570</name>
</gene>
<dbReference type="EMBL" id="BOOZ01000006">
    <property type="protein sequence ID" value="GIJ08443.1"/>
    <property type="molecule type" value="Genomic_DNA"/>
</dbReference>
<dbReference type="RefSeq" id="WP_204003089.1">
    <property type="nucleotide sequence ID" value="NZ_BOOZ01000006.1"/>
</dbReference>
<reference evidence="1 2" key="1">
    <citation type="submission" date="2021-01" db="EMBL/GenBank/DDBJ databases">
        <title>Whole genome shotgun sequence of Verrucosispora andamanensis NBRC 109075.</title>
        <authorList>
            <person name="Komaki H."/>
            <person name="Tamura T."/>
        </authorList>
    </citation>
    <scope>NUCLEOTIDE SEQUENCE [LARGE SCALE GENOMIC DNA]</scope>
    <source>
        <strain evidence="1 2">NBRC 109075</strain>
    </source>
</reference>
<sequence length="137" mass="14845">MSRFLYFDLPAVAAHAQHAVLCDRNLHTRHGASGIRSAEPALRLFRFRGMVWLASNGGDALHDPMPSMAKARRSLAAPGVRLPDRTDAWGLPLLRDSGPQLVDLITAGLPDGADLFMVDPNTLTIGVGRQRPVRASN</sequence>
<evidence type="ECO:0000313" key="2">
    <source>
        <dbReference type="Proteomes" id="UP000647017"/>
    </source>
</evidence>
<evidence type="ECO:0000313" key="1">
    <source>
        <dbReference type="EMBL" id="GIJ08443.1"/>
    </source>
</evidence>
<proteinExistence type="predicted"/>
<comment type="caution">
    <text evidence="1">The sequence shown here is derived from an EMBL/GenBank/DDBJ whole genome shotgun (WGS) entry which is preliminary data.</text>
</comment>
<accession>A0ABQ4HS28</accession>
<protein>
    <submittedName>
        <fullName evidence="1">Uncharacterized protein</fullName>
    </submittedName>
</protein>
<dbReference type="Proteomes" id="UP000647017">
    <property type="component" value="Unassembled WGS sequence"/>
</dbReference>